<protein>
    <submittedName>
        <fullName evidence="1">Uncharacterized protein</fullName>
    </submittedName>
</protein>
<comment type="caution">
    <text evidence="1">The sequence shown here is derived from an EMBL/GenBank/DDBJ whole genome shotgun (WGS) entry which is preliminary data.</text>
</comment>
<reference evidence="2" key="1">
    <citation type="journal article" date="2022" name="Mol. Ecol. Resour.">
        <title>The genomes of chicory, endive, great burdock and yacon provide insights into Asteraceae palaeo-polyploidization history and plant inulin production.</title>
        <authorList>
            <person name="Fan W."/>
            <person name="Wang S."/>
            <person name="Wang H."/>
            <person name="Wang A."/>
            <person name="Jiang F."/>
            <person name="Liu H."/>
            <person name="Zhao H."/>
            <person name="Xu D."/>
            <person name="Zhang Y."/>
        </authorList>
    </citation>
    <scope>NUCLEOTIDE SEQUENCE [LARGE SCALE GENOMIC DNA]</scope>
    <source>
        <strain evidence="2">cv. Yunnan</strain>
    </source>
</reference>
<keyword evidence="2" id="KW-1185">Reference proteome</keyword>
<evidence type="ECO:0000313" key="2">
    <source>
        <dbReference type="Proteomes" id="UP001056120"/>
    </source>
</evidence>
<name>A0ACB9IYX8_9ASTR</name>
<sequence length="75" mass="8613">MVWSGQRRGWPNFSMLGSRERLSVVFDGGLISVPEKVQEAVMTEARIVAWRGKIEDSKCELLHLQPLMQPWRSNS</sequence>
<organism evidence="1 2">
    <name type="scientific">Smallanthus sonchifolius</name>
    <dbReference type="NCBI Taxonomy" id="185202"/>
    <lineage>
        <taxon>Eukaryota</taxon>
        <taxon>Viridiplantae</taxon>
        <taxon>Streptophyta</taxon>
        <taxon>Embryophyta</taxon>
        <taxon>Tracheophyta</taxon>
        <taxon>Spermatophyta</taxon>
        <taxon>Magnoliopsida</taxon>
        <taxon>eudicotyledons</taxon>
        <taxon>Gunneridae</taxon>
        <taxon>Pentapetalae</taxon>
        <taxon>asterids</taxon>
        <taxon>campanulids</taxon>
        <taxon>Asterales</taxon>
        <taxon>Asteraceae</taxon>
        <taxon>Asteroideae</taxon>
        <taxon>Heliantheae alliance</taxon>
        <taxon>Millerieae</taxon>
        <taxon>Smallanthus</taxon>
    </lineage>
</organism>
<proteinExistence type="predicted"/>
<accession>A0ACB9IYX8</accession>
<dbReference type="Proteomes" id="UP001056120">
    <property type="component" value="Linkage Group LG06"/>
</dbReference>
<evidence type="ECO:0000313" key="1">
    <source>
        <dbReference type="EMBL" id="KAI3813210.1"/>
    </source>
</evidence>
<reference evidence="1 2" key="2">
    <citation type="journal article" date="2022" name="Mol. Ecol. Resour.">
        <title>The genomes of chicory, endive, great burdock and yacon provide insights into Asteraceae paleo-polyploidization history and plant inulin production.</title>
        <authorList>
            <person name="Fan W."/>
            <person name="Wang S."/>
            <person name="Wang H."/>
            <person name="Wang A."/>
            <person name="Jiang F."/>
            <person name="Liu H."/>
            <person name="Zhao H."/>
            <person name="Xu D."/>
            <person name="Zhang Y."/>
        </authorList>
    </citation>
    <scope>NUCLEOTIDE SEQUENCE [LARGE SCALE GENOMIC DNA]</scope>
    <source>
        <strain evidence="2">cv. Yunnan</strain>
        <tissue evidence="1">Leaves</tissue>
    </source>
</reference>
<gene>
    <name evidence="1" type="ORF">L1987_17928</name>
</gene>
<dbReference type="EMBL" id="CM042023">
    <property type="protein sequence ID" value="KAI3813210.1"/>
    <property type="molecule type" value="Genomic_DNA"/>
</dbReference>